<dbReference type="GO" id="GO:0005506">
    <property type="term" value="F:iron ion binding"/>
    <property type="evidence" value="ECO:0007669"/>
    <property type="project" value="InterPro"/>
</dbReference>
<evidence type="ECO:0000313" key="3">
    <source>
        <dbReference type="Proteomes" id="UP000321272"/>
    </source>
</evidence>
<keyword evidence="1" id="KW-0732">Signal</keyword>
<dbReference type="GO" id="GO:0022900">
    <property type="term" value="P:electron transport chain"/>
    <property type="evidence" value="ECO:0007669"/>
    <property type="project" value="InterPro"/>
</dbReference>
<feature type="signal peptide" evidence="1">
    <location>
        <begin position="1"/>
        <end position="27"/>
    </location>
</feature>
<protein>
    <submittedName>
        <fullName evidence="2">Cytochrome c</fullName>
    </submittedName>
</protein>
<accession>A0A5B8SWM9</accession>
<organism evidence="2 3">
    <name type="scientific">Pistricoccus aurantiacus</name>
    <dbReference type="NCBI Taxonomy" id="1883414"/>
    <lineage>
        <taxon>Bacteria</taxon>
        <taxon>Pseudomonadati</taxon>
        <taxon>Pseudomonadota</taxon>
        <taxon>Gammaproteobacteria</taxon>
        <taxon>Oceanospirillales</taxon>
        <taxon>Halomonadaceae</taxon>
        <taxon>Pistricoccus</taxon>
    </lineage>
</organism>
<reference evidence="2 3" key="1">
    <citation type="submission" date="2019-06" db="EMBL/GenBank/DDBJ databases">
        <title>Genome analyses of bacteria isolated from kimchi.</title>
        <authorList>
            <person name="Lee S."/>
            <person name="Ahn S."/>
            <person name="Roh S."/>
        </authorList>
    </citation>
    <scope>NUCLEOTIDE SEQUENCE [LARGE SCALE GENOMIC DNA]</scope>
    <source>
        <strain evidence="2 3">CBA4606</strain>
    </source>
</reference>
<dbReference type="SUPFAM" id="SSF47175">
    <property type="entry name" value="Cytochromes"/>
    <property type="match status" value="1"/>
</dbReference>
<evidence type="ECO:0000256" key="1">
    <source>
        <dbReference type="SAM" id="SignalP"/>
    </source>
</evidence>
<dbReference type="RefSeq" id="WP_147185834.1">
    <property type="nucleotide sequence ID" value="NZ_CP042382.1"/>
</dbReference>
<dbReference type="InterPro" id="IPR010980">
    <property type="entry name" value="Cyt_c/b562"/>
</dbReference>
<dbReference type="PROSITE" id="PS51009">
    <property type="entry name" value="CYTCII"/>
    <property type="match status" value="1"/>
</dbReference>
<dbReference type="EMBL" id="CP042382">
    <property type="protein sequence ID" value="QEA40567.1"/>
    <property type="molecule type" value="Genomic_DNA"/>
</dbReference>
<dbReference type="Proteomes" id="UP000321272">
    <property type="component" value="Chromosome"/>
</dbReference>
<gene>
    <name evidence="2" type="ORF">FGL86_16770</name>
</gene>
<name>A0A5B8SWM9_9GAMM</name>
<dbReference type="AlphaFoldDB" id="A0A5B8SWM9"/>
<feature type="chain" id="PRO_5022981628" evidence="1">
    <location>
        <begin position="28"/>
        <end position="150"/>
    </location>
</feature>
<sequence length="150" mass="16802">MQHPHRFITLSVTVVSAVLIAIIPAWAADDTEPLELRSIMQELGEEMQTITDGISREDWALVAETAPMIANHSQPSAIERMRILGFLGTDASTFRNHDKKIQQAALQLEKAAENQNGAEVIAAFATLQNRCLACHQDFRNPFMEHFYDDP</sequence>
<dbReference type="OrthoDB" id="1430833at2"/>
<dbReference type="KEGG" id="paur:FGL86_16770"/>
<keyword evidence="3" id="KW-1185">Reference proteome</keyword>
<dbReference type="InterPro" id="IPR002321">
    <property type="entry name" value="Cyt_c_II"/>
</dbReference>
<dbReference type="Gene3D" id="1.20.120.10">
    <property type="entry name" value="Cytochrome c/b562"/>
    <property type="match status" value="1"/>
</dbReference>
<evidence type="ECO:0000313" key="2">
    <source>
        <dbReference type="EMBL" id="QEA40567.1"/>
    </source>
</evidence>
<dbReference type="GO" id="GO:0009055">
    <property type="term" value="F:electron transfer activity"/>
    <property type="evidence" value="ECO:0007669"/>
    <property type="project" value="InterPro"/>
</dbReference>
<dbReference type="GO" id="GO:0020037">
    <property type="term" value="F:heme binding"/>
    <property type="evidence" value="ECO:0007669"/>
    <property type="project" value="InterPro"/>
</dbReference>
<dbReference type="Pfam" id="PF01322">
    <property type="entry name" value="Cytochrom_C_2"/>
    <property type="match status" value="1"/>
</dbReference>
<proteinExistence type="predicted"/>